<reference evidence="1 2" key="1">
    <citation type="submission" date="2018-03" db="EMBL/GenBank/DDBJ databases">
        <title>The draft genome of Sphingosinicella sp. GL-C-18.</title>
        <authorList>
            <person name="Liu L."/>
            <person name="Li L."/>
            <person name="Liang L."/>
            <person name="Zhang X."/>
            <person name="Wang T."/>
        </authorList>
    </citation>
    <scope>NUCLEOTIDE SEQUENCE [LARGE SCALE GENOMIC DNA]</scope>
    <source>
        <strain evidence="1 2">GL-C-18</strain>
    </source>
</reference>
<proteinExistence type="predicted"/>
<dbReference type="AlphaFoldDB" id="A0A2P7QRV9"/>
<dbReference type="Proteomes" id="UP000241167">
    <property type="component" value="Unassembled WGS sequence"/>
</dbReference>
<accession>A0A2P7QRV9</accession>
<evidence type="ECO:0000313" key="1">
    <source>
        <dbReference type="EMBL" id="PSJ40708.1"/>
    </source>
</evidence>
<comment type="caution">
    <text evidence="1">The sequence shown here is derived from an EMBL/GenBank/DDBJ whole genome shotgun (WGS) entry which is preliminary data.</text>
</comment>
<sequence length="74" mass="8309">MTLLTYFAAMGRILRRGSGRVYRFEGATAPAAGLRVTDWGSPDSPFRGPEEARLAEERSRQAFNLWCGWVLIAF</sequence>
<name>A0A2P7QRV9_9SPHN</name>
<gene>
    <name evidence="1" type="ORF">C7I55_10380</name>
</gene>
<evidence type="ECO:0000313" key="2">
    <source>
        <dbReference type="Proteomes" id="UP000241167"/>
    </source>
</evidence>
<keyword evidence="2" id="KW-1185">Reference proteome</keyword>
<dbReference type="EMBL" id="PXYI01000003">
    <property type="protein sequence ID" value="PSJ40708.1"/>
    <property type="molecule type" value="Genomic_DNA"/>
</dbReference>
<protein>
    <submittedName>
        <fullName evidence="1">Uncharacterized protein</fullName>
    </submittedName>
</protein>
<organism evidence="1 2">
    <name type="scientific">Allosphingosinicella deserti</name>
    <dbReference type="NCBI Taxonomy" id="2116704"/>
    <lineage>
        <taxon>Bacteria</taxon>
        <taxon>Pseudomonadati</taxon>
        <taxon>Pseudomonadota</taxon>
        <taxon>Alphaproteobacteria</taxon>
        <taxon>Sphingomonadales</taxon>
        <taxon>Sphingomonadaceae</taxon>
        <taxon>Allosphingosinicella</taxon>
    </lineage>
</organism>